<dbReference type="InterPro" id="IPR013766">
    <property type="entry name" value="Thioredoxin_domain"/>
</dbReference>
<evidence type="ECO:0000259" key="12">
    <source>
        <dbReference type="PROSITE" id="PS51352"/>
    </source>
</evidence>
<keyword evidence="8" id="KW-0143">Chaperone</keyword>
<feature type="binding site" evidence="9">
    <location>
        <position position="252"/>
    </location>
    <ligand>
        <name>Cu cation</name>
        <dbReference type="ChEBI" id="CHEBI:23378"/>
    </ligand>
</feature>
<evidence type="ECO:0000256" key="6">
    <source>
        <dbReference type="ARBA" id="ARBA00023128"/>
    </source>
</evidence>
<feature type="domain" description="Thioredoxin" evidence="12">
    <location>
        <begin position="125"/>
        <end position="287"/>
    </location>
</feature>
<dbReference type="Proteomes" id="UP000663824">
    <property type="component" value="Unassembled WGS sequence"/>
</dbReference>
<dbReference type="GO" id="GO:0006878">
    <property type="term" value="P:intracellular copper ion homeostasis"/>
    <property type="evidence" value="ECO:0007669"/>
    <property type="project" value="UniProtKB-UniRule"/>
</dbReference>
<dbReference type="GO" id="GO:0016531">
    <property type="term" value="F:copper chaperone activity"/>
    <property type="evidence" value="ECO:0007669"/>
    <property type="project" value="InterPro"/>
</dbReference>
<dbReference type="Pfam" id="PF02630">
    <property type="entry name" value="SCO1-SenC"/>
    <property type="match status" value="1"/>
</dbReference>
<dbReference type="InterPro" id="IPR036249">
    <property type="entry name" value="Thioredoxin-like_sf"/>
</dbReference>
<keyword evidence="7 11" id="KW-0472">Membrane</keyword>
<evidence type="ECO:0000256" key="5">
    <source>
        <dbReference type="ARBA" id="ARBA00023008"/>
    </source>
</evidence>
<evidence type="ECO:0000313" key="14">
    <source>
        <dbReference type="Proteomes" id="UP000663824"/>
    </source>
</evidence>
<feature type="binding site" evidence="9">
    <location>
        <position position="164"/>
    </location>
    <ligand>
        <name>Cu cation</name>
        <dbReference type="ChEBI" id="CHEBI:23378"/>
    </ligand>
</feature>
<evidence type="ECO:0000256" key="7">
    <source>
        <dbReference type="ARBA" id="ARBA00023136"/>
    </source>
</evidence>
<comment type="subcellular location">
    <subcellularLocation>
        <location evidence="1 8">Mitochondrion inner membrane</location>
    </subcellularLocation>
</comment>
<keyword evidence="11" id="KW-1133">Transmembrane helix</keyword>
<dbReference type="Gene3D" id="3.40.30.10">
    <property type="entry name" value="Glutaredoxin"/>
    <property type="match status" value="1"/>
</dbReference>
<dbReference type="InterPro" id="IPR017276">
    <property type="entry name" value="Synth_of_cyt-c-oxidase_Sco1/2"/>
</dbReference>
<evidence type="ECO:0000256" key="2">
    <source>
        <dbReference type="ARBA" id="ARBA00010996"/>
    </source>
</evidence>
<dbReference type="PROSITE" id="PS51352">
    <property type="entry name" value="THIOREDOXIN_2"/>
    <property type="match status" value="1"/>
</dbReference>
<proteinExistence type="inferred from homology"/>
<protein>
    <recommendedName>
        <fullName evidence="12">Thioredoxin domain-containing protein</fullName>
    </recommendedName>
</protein>
<comment type="similarity">
    <text evidence="2 8">Belongs to the SCO1/2 family.</text>
</comment>
<accession>A0A816WG62</accession>
<gene>
    <name evidence="13" type="ORF">MBJ925_LOCUS28007</name>
</gene>
<dbReference type="PIRSF" id="PIRSF037736">
    <property type="entry name" value="SCO1"/>
    <property type="match status" value="1"/>
</dbReference>
<dbReference type="InterPro" id="IPR003782">
    <property type="entry name" value="SCO1/SenC"/>
</dbReference>
<keyword evidence="10" id="KW-1015">Disulfide bond</keyword>
<feature type="transmembrane region" description="Helical" evidence="11">
    <location>
        <begin position="66"/>
        <end position="88"/>
    </location>
</feature>
<sequence>MSMIANLLSFRTSTYLTRNIIRSTSLLTQNRFLSSTLPPSNKADNKNSTLPNELPLSEKKKARFNISWKTVSVTLFGAASLMGFIYYLDQRKVKSRKKLQRAAVGKMAIGVKSRKKLQRAAVGKMAIGGPFSLITHEKKPITDKDFHGQWLLIYFGFTHCPDICPEELEKLAEVTEILRKQKSKHKHSFQPIFVSVDPERDTPELVSQYIKDYSPHFIGLTGTRDQVAEMCKHYRVYFSQGPKVGDDYIVDHAIIMYLINPNGDFVDYYGRNKNAKEVSSAIEQHMNAFKETNK</sequence>
<evidence type="ECO:0000256" key="10">
    <source>
        <dbReference type="PIRSR" id="PIRSR603782-2"/>
    </source>
</evidence>
<evidence type="ECO:0000256" key="3">
    <source>
        <dbReference type="ARBA" id="ARBA00022723"/>
    </source>
</evidence>
<evidence type="ECO:0000256" key="1">
    <source>
        <dbReference type="ARBA" id="ARBA00004273"/>
    </source>
</evidence>
<keyword evidence="6 8" id="KW-0496">Mitochondrion</keyword>
<comment type="subunit">
    <text evidence="8">Homodimer.</text>
</comment>
<dbReference type="GO" id="GO:0033617">
    <property type="term" value="P:mitochondrial respiratory chain complex IV assembly"/>
    <property type="evidence" value="ECO:0007669"/>
    <property type="project" value="TreeGrafter"/>
</dbReference>
<keyword evidence="3 8" id="KW-0479">Metal-binding</keyword>
<evidence type="ECO:0000256" key="8">
    <source>
        <dbReference type="PIRNR" id="PIRNR037736"/>
    </source>
</evidence>
<reference evidence="13" key="1">
    <citation type="submission" date="2021-02" db="EMBL/GenBank/DDBJ databases">
        <authorList>
            <person name="Nowell W R."/>
        </authorList>
    </citation>
    <scope>NUCLEOTIDE SEQUENCE</scope>
</reference>
<keyword evidence="5 8" id="KW-0186">Copper</keyword>
<feature type="disulfide bond" description="Redox-active" evidence="10">
    <location>
        <begin position="160"/>
        <end position="164"/>
    </location>
</feature>
<feature type="binding site" evidence="9">
    <location>
        <position position="160"/>
    </location>
    <ligand>
        <name>Cu cation</name>
        <dbReference type="ChEBI" id="CHEBI:23378"/>
    </ligand>
</feature>
<organism evidence="13 14">
    <name type="scientific">Rotaria magnacalcarata</name>
    <dbReference type="NCBI Taxonomy" id="392030"/>
    <lineage>
        <taxon>Eukaryota</taxon>
        <taxon>Metazoa</taxon>
        <taxon>Spiralia</taxon>
        <taxon>Gnathifera</taxon>
        <taxon>Rotifera</taxon>
        <taxon>Eurotatoria</taxon>
        <taxon>Bdelloidea</taxon>
        <taxon>Philodinida</taxon>
        <taxon>Philodinidae</taxon>
        <taxon>Rotaria</taxon>
    </lineage>
</organism>
<evidence type="ECO:0000256" key="9">
    <source>
        <dbReference type="PIRSR" id="PIRSR037736-1"/>
    </source>
</evidence>
<dbReference type="FunFam" id="3.40.30.10:FF:000013">
    <property type="entry name" value="Blast:Protein SCO1 homolog, mitochondrial"/>
    <property type="match status" value="1"/>
</dbReference>
<dbReference type="SUPFAM" id="SSF52833">
    <property type="entry name" value="Thioredoxin-like"/>
    <property type="match status" value="1"/>
</dbReference>
<evidence type="ECO:0000256" key="4">
    <source>
        <dbReference type="ARBA" id="ARBA00022792"/>
    </source>
</evidence>
<dbReference type="GO" id="GO:0005507">
    <property type="term" value="F:copper ion binding"/>
    <property type="evidence" value="ECO:0007669"/>
    <property type="project" value="InterPro"/>
</dbReference>
<dbReference type="GO" id="GO:0005743">
    <property type="term" value="C:mitochondrial inner membrane"/>
    <property type="evidence" value="ECO:0007669"/>
    <property type="project" value="UniProtKB-SubCell"/>
</dbReference>
<dbReference type="CDD" id="cd02968">
    <property type="entry name" value="SCO"/>
    <property type="match status" value="1"/>
</dbReference>
<evidence type="ECO:0000313" key="13">
    <source>
        <dbReference type="EMBL" id="CAF2133236.1"/>
    </source>
</evidence>
<comment type="caution">
    <text evidence="13">The sequence shown here is derived from an EMBL/GenBank/DDBJ whole genome shotgun (WGS) entry which is preliminary data.</text>
</comment>
<dbReference type="AlphaFoldDB" id="A0A816WG62"/>
<comment type="function">
    <text evidence="8">Copper metallochaperone essential for the synthesis and maturation of cytochrome c oxidase subunit II (MT-CO2/COX2) by facilitating the incorporation of copper into the Cu(A) site of MT-CO2/COX2.</text>
</comment>
<dbReference type="PANTHER" id="PTHR12151">
    <property type="entry name" value="ELECTRON TRANSPORT PROTIN SCO1/SENC FAMILY MEMBER"/>
    <property type="match status" value="1"/>
</dbReference>
<dbReference type="PANTHER" id="PTHR12151:SF5">
    <property type="entry name" value="AT19154P"/>
    <property type="match status" value="1"/>
</dbReference>
<keyword evidence="11" id="KW-0812">Transmembrane</keyword>
<dbReference type="EMBL" id="CAJNRE010014946">
    <property type="protein sequence ID" value="CAF2133236.1"/>
    <property type="molecule type" value="Genomic_DNA"/>
</dbReference>
<evidence type="ECO:0000256" key="11">
    <source>
        <dbReference type="SAM" id="Phobius"/>
    </source>
</evidence>
<name>A0A816WG62_9BILA</name>
<keyword evidence="4 8" id="KW-0999">Mitochondrion inner membrane</keyword>